<evidence type="ECO:0000313" key="2">
    <source>
        <dbReference type="EMBL" id="GLI61823.1"/>
    </source>
</evidence>
<keyword evidence="3" id="KW-1185">Reference proteome</keyword>
<feature type="compositionally biased region" description="Polar residues" evidence="1">
    <location>
        <begin position="250"/>
        <end position="262"/>
    </location>
</feature>
<dbReference type="EMBL" id="BSDZ01000011">
    <property type="protein sequence ID" value="GLI61823.1"/>
    <property type="molecule type" value="Genomic_DNA"/>
</dbReference>
<reference evidence="2 3" key="1">
    <citation type="journal article" date="2023" name="IScience">
        <title>Expanded male sex-determining region conserved during the evolution of homothallism in the green alga Volvox.</title>
        <authorList>
            <person name="Yamamoto K."/>
            <person name="Matsuzaki R."/>
            <person name="Mahakham W."/>
            <person name="Heman W."/>
            <person name="Sekimoto H."/>
            <person name="Kawachi M."/>
            <person name="Minakuchi Y."/>
            <person name="Toyoda A."/>
            <person name="Nozaki H."/>
        </authorList>
    </citation>
    <scope>NUCLEOTIDE SEQUENCE [LARGE SCALE GENOMIC DNA]</scope>
    <source>
        <strain evidence="2 3">NIES-4468</strain>
    </source>
</reference>
<feature type="region of interest" description="Disordered" evidence="1">
    <location>
        <begin position="464"/>
        <end position="490"/>
    </location>
</feature>
<gene>
    <name evidence="2" type="ORF">VaNZ11_004335</name>
</gene>
<comment type="caution">
    <text evidence="2">The sequence shown here is derived from an EMBL/GenBank/DDBJ whole genome shotgun (WGS) entry which is preliminary data.</text>
</comment>
<dbReference type="Proteomes" id="UP001165090">
    <property type="component" value="Unassembled WGS sequence"/>
</dbReference>
<evidence type="ECO:0000313" key="3">
    <source>
        <dbReference type="Proteomes" id="UP001165090"/>
    </source>
</evidence>
<evidence type="ECO:0000256" key="1">
    <source>
        <dbReference type="SAM" id="MobiDB-lite"/>
    </source>
</evidence>
<name>A0ABQ5RX27_9CHLO</name>
<protein>
    <submittedName>
        <fullName evidence="2">Uncharacterized protein</fullName>
    </submittedName>
</protein>
<feature type="region of interest" description="Disordered" evidence="1">
    <location>
        <begin position="223"/>
        <end position="302"/>
    </location>
</feature>
<accession>A0ABQ5RX27</accession>
<organism evidence="2 3">
    <name type="scientific">Volvox africanus</name>
    <dbReference type="NCBI Taxonomy" id="51714"/>
    <lineage>
        <taxon>Eukaryota</taxon>
        <taxon>Viridiplantae</taxon>
        <taxon>Chlorophyta</taxon>
        <taxon>core chlorophytes</taxon>
        <taxon>Chlorophyceae</taxon>
        <taxon>CS clade</taxon>
        <taxon>Chlamydomonadales</taxon>
        <taxon>Volvocaceae</taxon>
        <taxon>Volvox</taxon>
    </lineage>
</organism>
<proteinExistence type="predicted"/>
<sequence>MESQQTAAQQSIQSTMQGLVCGAAFVNHCIHPQFQQLADVQWKIELSAKLAAILEKLRERFSKSQNVCLCQTWVGADGFDAAPSNSLEVTLWADPRLAIVLDPLFEDLRAKSCQGPVFFRNSMPGKVWRSGAVQIVQNLRILPPSLHPRSQLSEAALERLAEALYIPIYDLSRPARGQVCVLEVLLSTRATEAMLVADVISFIGNLLTALHLSLANPVQQPVRRSVLSGRRPRAPDSDGEASNDEGASPSGRTSDPQRQQQVAGGPQSRQEAQAAQEAGPGPRDVRQQCLGEDGGRGGTATRSALSAEAGTGVGSCHHSASDVCRGGASMSTCGSRSGEAHANGMAPVVATDGAAGIAMAGAAAAEAGHVEARCVRGGPEAVPSCSEQPTLPASPSRERLVRPGATGHMAASSVLTAGGPGVHGLGCNGVSAYPGSESLQVPRKLRKVLDGPMQRTKSVVSVTALSQGAAESEDDADGNRSGQGQAPCKGTGALAHCLKEAPAKQ</sequence>